<keyword evidence="4" id="KW-1185">Reference proteome</keyword>
<dbReference type="SUPFAM" id="SSF56436">
    <property type="entry name" value="C-type lectin-like"/>
    <property type="match status" value="1"/>
</dbReference>
<feature type="signal peptide" evidence="1">
    <location>
        <begin position="1"/>
        <end position="21"/>
    </location>
</feature>
<dbReference type="PANTHER" id="PTHR23150:SF19">
    <property type="entry name" value="FORMYLGLYCINE-GENERATING ENZYME"/>
    <property type="match status" value="1"/>
</dbReference>
<gene>
    <name evidence="3" type="ORF">SAMN05660909_04600</name>
</gene>
<organism evidence="3 4">
    <name type="scientific">Chitinophaga terrae</name>
    <name type="common">ex Kim and Jung 2007</name>
    <dbReference type="NCBI Taxonomy" id="408074"/>
    <lineage>
        <taxon>Bacteria</taxon>
        <taxon>Pseudomonadati</taxon>
        <taxon>Bacteroidota</taxon>
        <taxon>Chitinophagia</taxon>
        <taxon>Chitinophagales</taxon>
        <taxon>Chitinophagaceae</taxon>
        <taxon>Chitinophaga</taxon>
    </lineage>
</organism>
<dbReference type="OrthoDB" id="9768004at2"/>
<name>A0A1H4FRW9_9BACT</name>
<evidence type="ECO:0000256" key="1">
    <source>
        <dbReference type="SAM" id="SignalP"/>
    </source>
</evidence>
<evidence type="ECO:0000259" key="2">
    <source>
        <dbReference type="Pfam" id="PF03781"/>
    </source>
</evidence>
<accession>A0A1H4FRW9</accession>
<dbReference type="InterPro" id="IPR005532">
    <property type="entry name" value="SUMF_dom"/>
</dbReference>
<sequence length="280" mass="31384">MKQFRLIFFLVLVASIQTAKAQSLKFATIPAGRYQVGAKRSLINPERKINLPAFEIAVTEVTNSQFAAFVAATGYITDAERKHNALVFEPGLAEFRWLEDSTACWRYPNGISRGGISSKMDHPVTTISFSDAEAYCTWAGCRLPTLDEWEVASRAGANTRYFWGNNREGIRKYANIWYGRDHTTADSTDGYMYTSPVASFKPNGYGLYDMYGNVFEFCEGKTATDKKDSKLVHARGGSWWCSKNSCNYFNSVDIGTQNRHASFSNQGFRVVKAPSPGQER</sequence>
<protein>
    <submittedName>
        <fullName evidence="3">Sulfatase modifying factor 1</fullName>
    </submittedName>
</protein>
<dbReference type="EMBL" id="FNRL01000027">
    <property type="protein sequence ID" value="SEA99418.1"/>
    <property type="molecule type" value="Genomic_DNA"/>
</dbReference>
<dbReference type="Gene3D" id="3.90.1580.10">
    <property type="entry name" value="paralog of FGE (formylglycine-generating enzyme)"/>
    <property type="match status" value="1"/>
</dbReference>
<dbReference type="InterPro" id="IPR042095">
    <property type="entry name" value="SUMF_sf"/>
</dbReference>
<evidence type="ECO:0000313" key="4">
    <source>
        <dbReference type="Proteomes" id="UP000199656"/>
    </source>
</evidence>
<dbReference type="Pfam" id="PF03781">
    <property type="entry name" value="FGE-sulfatase"/>
    <property type="match status" value="1"/>
</dbReference>
<proteinExistence type="predicted"/>
<evidence type="ECO:0000313" key="3">
    <source>
        <dbReference type="EMBL" id="SEA99418.1"/>
    </source>
</evidence>
<dbReference type="GO" id="GO:0120147">
    <property type="term" value="F:formylglycine-generating oxidase activity"/>
    <property type="evidence" value="ECO:0007669"/>
    <property type="project" value="TreeGrafter"/>
</dbReference>
<feature type="domain" description="Sulfatase-modifying factor enzyme-like" evidence="2">
    <location>
        <begin position="28"/>
        <end position="272"/>
    </location>
</feature>
<dbReference type="RefSeq" id="WP_089764580.1">
    <property type="nucleotide sequence ID" value="NZ_BKAT01000047.1"/>
</dbReference>
<dbReference type="PANTHER" id="PTHR23150">
    <property type="entry name" value="SULFATASE MODIFYING FACTOR 1, 2"/>
    <property type="match status" value="1"/>
</dbReference>
<dbReference type="InterPro" id="IPR016187">
    <property type="entry name" value="CTDL_fold"/>
</dbReference>
<reference evidence="4" key="1">
    <citation type="submission" date="2016-10" db="EMBL/GenBank/DDBJ databases">
        <authorList>
            <person name="Varghese N."/>
            <person name="Submissions S."/>
        </authorList>
    </citation>
    <scope>NUCLEOTIDE SEQUENCE [LARGE SCALE GENOMIC DNA]</scope>
    <source>
        <strain evidence="4">DSM 23920</strain>
    </source>
</reference>
<dbReference type="InterPro" id="IPR051043">
    <property type="entry name" value="Sulfatase_Mod_Factor_Kinase"/>
</dbReference>
<feature type="chain" id="PRO_5011581634" evidence="1">
    <location>
        <begin position="22"/>
        <end position="280"/>
    </location>
</feature>
<dbReference type="STRING" id="408074.SAMN05660909_04600"/>
<dbReference type="AlphaFoldDB" id="A0A1H4FRW9"/>
<keyword evidence="1" id="KW-0732">Signal</keyword>
<dbReference type="Proteomes" id="UP000199656">
    <property type="component" value="Unassembled WGS sequence"/>
</dbReference>